<evidence type="ECO:0000256" key="12">
    <source>
        <dbReference type="RuleBase" id="RU363038"/>
    </source>
</evidence>
<dbReference type="InterPro" id="IPR008909">
    <property type="entry name" value="DALR_anticod-bd"/>
</dbReference>
<feature type="domain" description="DALR anticodon binding" evidence="13">
    <location>
        <begin position="435"/>
        <end position="556"/>
    </location>
</feature>
<dbReference type="RefSeq" id="WP_220128239.1">
    <property type="nucleotide sequence ID" value="NZ_JACDUS010000001.1"/>
</dbReference>
<dbReference type="InterPro" id="IPR035684">
    <property type="entry name" value="ArgRS_core"/>
</dbReference>
<evidence type="ECO:0000313" key="16">
    <source>
        <dbReference type="Proteomes" id="UP000525298"/>
    </source>
</evidence>
<accession>A0A7W0C661</accession>
<dbReference type="FunFam" id="1.10.730.10:FF:000008">
    <property type="entry name" value="Arginine--tRNA ligase"/>
    <property type="match status" value="1"/>
</dbReference>
<dbReference type="Gene3D" id="3.30.1360.70">
    <property type="entry name" value="Arginyl tRNA synthetase N-terminal domain"/>
    <property type="match status" value="1"/>
</dbReference>
<gene>
    <name evidence="11" type="primary">argS</name>
    <name evidence="15" type="ORF">HNR65_000155</name>
</gene>
<dbReference type="FunFam" id="3.40.50.620:FF:000062">
    <property type="entry name" value="Arginine--tRNA ligase"/>
    <property type="match status" value="1"/>
</dbReference>
<evidence type="ECO:0000256" key="3">
    <source>
        <dbReference type="ARBA" id="ARBA00011245"/>
    </source>
</evidence>
<evidence type="ECO:0000256" key="2">
    <source>
        <dbReference type="ARBA" id="ARBA00005594"/>
    </source>
</evidence>
<keyword evidence="4 11" id="KW-0963">Cytoplasm</keyword>
<dbReference type="InterPro" id="IPR036695">
    <property type="entry name" value="Arg-tRNA-synth_N_sf"/>
</dbReference>
<keyword evidence="9 11" id="KW-0030">Aminoacyl-tRNA synthetase</keyword>
<proteinExistence type="inferred from homology"/>
<dbReference type="SUPFAM" id="SSF47323">
    <property type="entry name" value="Anticodon-binding domain of a subclass of class I aminoacyl-tRNA synthetases"/>
    <property type="match status" value="1"/>
</dbReference>
<comment type="subunit">
    <text evidence="3 11">Monomer.</text>
</comment>
<feature type="short sequence motif" description="'HIGH' region" evidence="11">
    <location>
        <begin position="130"/>
        <end position="140"/>
    </location>
</feature>
<dbReference type="InterPro" id="IPR005148">
    <property type="entry name" value="Arg-tRNA-synth_N"/>
</dbReference>
<evidence type="ECO:0000256" key="7">
    <source>
        <dbReference type="ARBA" id="ARBA00022840"/>
    </source>
</evidence>
<dbReference type="SMART" id="SM01016">
    <property type="entry name" value="Arg_tRNA_synt_N"/>
    <property type="match status" value="1"/>
</dbReference>
<dbReference type="InterPro" id="IPR014729">
    <property type="entry name" value="Rossmann-like_a/b/a_fold"/>
</dbReference>
<dbReference type="PANTHER" id="PTHR11956:SF5">
    <property type="entry name" value="ARGININE--TRNA LIGASE, CYTOPLASMIC"/>
    <property type="match status" value="1"/>
</dbReference>
<evidence type="ECO:0000256" key="5">
    <source>
        <dbReference type="ARBA" id="ARBA00022598"/>
    </source>
</evidence>
<evidence type="ECO:0000256" key="8">
    <source>
        <dbReference type="ARBA" id="ARBA00022917"/>
    </source>
</evidence>
<dbReference type="NCBIfam" id="TIGR00456">
    <property type="entry name" value="argS"/>
    <property type="match status" value="1"/>
</dbReference>
<dbReference type="GO" id="GO:0005524">
    <property type="term" value="F:ATP binding"/>
    <property type="evidence" value="ECO:0007669"/>
    <property type="project" value="UniProtKB-UniRule"/>
</dbReference>
<keyword evidence="6 11" id="KW-0547">Nucleotide-binding</keyword>
<protein>
    <recommendedName>
        <fullName evidence="11">Arginine--tRNA ligase</fullName>
        <ecNumber evidence="11">6.1.1.19</ecNumber>
    </recommendedName>
    <alternativeName>
        <fullName evidence="11">Arginyl-tRNA synthetase</fullName>
        <shortName evidence="11">ArgRS</shortName>
    </alternativeName>
</protein>
<evidence type="ECO:0000256" key="6">
    <source>
        <dbReference type="ARBA" id="ARBA00022741"/>
    </source>
</evidence>
<dbReference type="Pfam" id="PF03485">
    <property type="entry name" value="Arg_tRNA_synt_N"/>
    <property type="match status" value="1"/>
</dbReference>
<keyword evidence="7 11" id="KW-0067">ATP-binding</keyword>
<dbReference type="EMBL" id="JACDUS010000001">
    <property type="protein sequence ID" value="MBA2879848.1"/>
    <property type="molecule type" value="Genomic_DNA"/>
</dbReference>
<comment type="similarity">
    <text evidence="2 11 12">Belongs to the class-I aminoacyl-tRNA synthetase family.</text>
</comment>
<dbReference type="InterPro" id="IPR009080">
    <property type="entry name" value="tRNAsynth_Ia_anticodon-bd"/>
</dbReference>
<dbReference type="Pfam" id="PF05746">
    <property type="entry name" value="DALR_1"/>
    <property type="match status" value="1"/>
</dbReference>
<comment type="catalytic activity">
    <reaction evidence="10 11">
        <text>tRNA(Arg) + L-arginine + ATP = L-arginyl-tRNA(Arg) + AMP + diphosphate</text>
        <dbReference type="Rhea" id="RHEA:20301"/>
        <dbReference type="Rhea" id="RHEA-COMP:9658"/>
        <dbReference type="Rhea" id="RHEA-COMP:9673"/>
        <dbReference type="ChEBI" id="CHEBI:30616"/>
        <dbReference type="ChEBI" id="CHEBI:32682"/>
        <dbReference type="ChEBI" id="CHEBI:33019"/>
        <dbReference type="ChEBI" id="CHEBI:78442"/>
        <dbReference type="ChEBI" id="CHEBI:78513"/>
        <dbReference type="ChEBI" id="CHEBI:456215"/>
        <dbReference type="EC" id="6.1.1.19"/>
    </reaction>
</comment>
<dbReference type="InterPro" id="IPR001412">
    <property type="entry name" value="aa-tRNA-synth_I_CS"/>
</dbReference>
<keyword evidence="5 11" id="KW-0436">Ligase</keyword>
<evidence type="ECO:0000259" key="14">
    <source>
        <dbReference type="SMART" id="SM01016"/>
    </source>
</evidence>
<comment type="caution">
    <text evidence="15">The sequence shown here is derived from an EMBL/GenBank/DDBJ whole genome shotgun (WGS) entry which is preliminary data.</text>
</comment>
<feature type="domain" description="Arginyl tRNA synthetase N-terminal" evidence="14">
    <location>
        <begin position="4"/>
        <end position="93"/>
    </location>
</feature>
<sequence length="556" mass="61498">MIKQRVKHMVLDAARTAHAAGVLASDDFPDITLEEPKIGAHGDLATNFAMAGAAAQKMASRKIAEAVVDHITDPDDLIEKTEIAGPGFINFFIRPSAWLPVIHEIHQQDTAYGAADLGGGQKVQVEFVSANPTGPLHIGHGRGAVVGDSIAALLDFCGYRVEREYYINDAGRQILTLGGSVYLRCCQLAGQNVEFPEDAYQGDYIKDIARSAIAEKEQSLFDLPRDRAEKELAGLAAEQILAGIRQDLENLGVCFDRWYSEQTLYDTGKVEAAIAFLKQKDLIYEHEGALWFCATSFGDEKDRVVVRQNGQTTYFASDIAYHLEKYERGYDRVIDVWGADHHGYVPRLTAAIAAMGRQSSQFTVILTQLVNLLRNGRPVSMSTRAGQFVTLSDVINEVGRDAARFIFLTRHHESPLDFDLEVAKAKTNDNPVYYVQYVHARISSICKKAADESPGVQNTPESADLQRLSEAEEIALIKKMGKYPEVISGAAALMEPHRIAYYLMDLAALFHAYYNKHRVLTDDTKLSTARLHLVVAVQKVIRNGLKLLGVSTPEIM</sequence>
<dbReference type="Gene3D" id="1.10.730.10">
    <property type="entry name" value="Isoleucyl-tRNA Synthetase, Domain 1"/>
    <property type="match status" value="1"/>
</dbReference>
<evidence type="ECO:0000259" key="13">
    <source>
        <dbReference type="SMART" id="SM00836"/>
    </source>
</evidence>
<dbReference type="PANTHER" id="PTHR11956">
    <property type="entry name" value="ARGINYL-TRNA SYNTHETASE"/>
    <property type="match status" value="1"/>
</dbReference>
<dbReference type="AlphaFoldDB" id="A0A7W0C661"/>
<dbReference type="PROSITE" id="PS00178">
    <property type="entry name" value="AA_TRNA_LIGASE_I"/>
    <property type="match status" value="1"/>
</dbReference>
<keyword evidence="16" id="KW-1185">Reference proteome</keyword>
<dbReference type="CDD" id="cd00671">
    <property type="entry name" value="ArgRS_core"/>
    <property type="match status" value="1"/>
</dbReference>
<keyword evidence="8 11" id="KW-0648">Protein biosynthesis</keyword>
<dbReference type="SMART" id="SM00836">
    <property type="entry name" value="DALR_1"/>
    <property type="match status" value="1"/>
</dbReference>
<evidence type="ECO:0000256" key="11">
    <source>
        <dbReference type="HAMAP-Rule" id="MF_00123"/>
    </source>
</evidence>
<comment type="subcellular location">
    <subcellularLocation>
        <location evidence="1 11">Cytoplasm</location>
    </subcellularLocation>
</comment>
<dbReference type="SUPFAM" id="SSF55190">
    <property type="entry name" value="Arginyl-tRNA synthetase (ArgRS), N-terminal 'additional' domain"/>
    <property type="match status" value="1"/>
</dbReference>
<dbReference type="SUPFAM" id="SSF52374">
    <property type="entry name" value="Nucleotidylyl transferase"/>
    <property type="match status" value="1"/>
</dbReference>
<dbReference type="GO" id="GO:0004814">
    <property type="term" value="F:arginine-tRNA ligase activity"/>
    <property type="evidence" value="ECO:0007669"/>
    <property type="project" value="UniProtKB-UniRule"/>
</dbReference>
<dbReference type="Pfam" id="PF00750">
    <property type="entry name" value="tRNA-synt_1d"/>
    <property type="match status" value="1"/>
</dbReference>
<evidence type="ECO:0000256" key="1">
    <source>
        <dbReference type="ARBA" id="ARBA00004496"/>
    </source>
</evidence>
<dbReference type="Gene3D" id="3.40.50.620">
    <property type="entry name" value="HUPs"/>
    <property type="match status" value="1"/>
</dbReference>
<evidence type="ECO:0000256" key="9">
    <source>
        <dbReference type="ARBA" id="ARBA00023146"/>
    </source>
</evidence>
<evidence type="ECO:0000313" key="15">
    <source>
        <dbReference type="EMBL" id="MBA2879848.1"/>
    </source>
</evidence>
<dbReference type="Proteomes" id="UP000525298">
    <property type="component" value="Unassembled WGS sequence"/>
</dbReference>
<dbReference type="GO" id="GO:0006420">
    <property type="term" value="P:arginyl-tRNA aminoacylation"/>
    <property type="evidence" value="ECO:0007669"/>
    <property type="project" value="UniProtKB-UniRule"/>
</dbReference>
<dbReference type="InterPro" id="IPR001278">
    <property type="entry name" value="Arg-tRNA-ligase"/>
</dbReference>
<evidence type="ECO:0000256" key="10">
    <source>
        <dbReference type="ARBA" id="ARBA00049339"/>
    </source>
</evidence>
<name>A0A7W0C661_9BACT</name>
<evidence type="ECO:0000256" key="4">
    <source>
        <dbReference type="ARBA" id="ARBA00022490"/>
    </source>
</evidence>
<organism evidence="15 16">
    <name type="scientific">Desulfosalsimonas propionicica</name>
    <dbReference type="NCBI Taxonomy" id="332175"/>
    <lineage>
        <taxon>Bacteria</taxon>
        <taxon>Pseudomonadati</taxon>
        <taxon>Thermodesulfobacteriota</taxon>
        <taxon>Desulfobacteria</taxon>
        <taxon>Desulfobacterales</taxon>
        <taxon>Desulfosalsimonadaceae</taxon>
        <taxon>Desulfosalsimonas</taxon>
    </lineage>
</organism>
<dbReference type="HAMAP" id="MF_00123">
    <property type="entry name" value="Arg_tRNA_synth"/>
    <property type="match status" value="1"/>
</dbReference>
<reference evidence="15 16" key="1">
    <citation type="submission" date="2020-07" db="EMBL/GenBank/DDBJ databases">
        <title>Genomic Encyclopedia of Type Strains, Phase IV (KMG-IV): sequencing the most valuable type-strain genomes for metagenomic binning, comparative biology and taxonomic classification.</title>
        <authorList>
            <person name="Goeker M."/>
        </authorList>
    </citation>
    <scope>NUCLEOTIDE SEQUENCE [LARGE SCALE GENOMIC DNA]</scope>
    <source>
        <strain evidence="15 16">DSM 17721</strain>
    </source>
</reference>
<dbReference type="EC" id="6.1.1.19" evidence="11"/>
<dbReference type="PRINTS" id="PR01038">
    <property type="entry name" value="TRNASYNTHARG"/>
</dbReference>
<dbReference type="GO" id="GO:0005737">
    <property type="term" value="C:cytoplasm"/>
    <property type="evidence" value="ECO:0007669"/>
    <property type="project" value="UniProtKB-SubCell"/>
</dbReference>